<dbReference type="Gene3D" id="3.40.50.980">
    <property type="match status" value="2"/>
</dbReference>
<evidence type="ECO:0000313" key="2">
    <source>
        <dbReference type="EMBL" id="KAF9992205.1"/>
    </source>
</evidence>
<dbReference type="Gene3D" id="2.30.38.10">
    <property type="entry name" value="Luciferase, Domain 3"/>
    <property type="match status" value="1"/>
</dbReference>
<feature type="non-terminal residue" evidence="2">
    <location>
        <position position="1"/>
    </location>
</feature>
<organism evidence="2 3">
    <name type="scientific">Modicella reniformis</name>
    <dbReference type="NCBI Taxonomy" id="1440133"/>
    <lineage>
        <taxon>Eukaryota</taxon>
        <taxon>Fungi</taxon>
        <taxon>Fungi incertae sedis</taxon>
        <taxon>Mucoromycota</taxon>
        <taxon>Mortierellomycotina</taxon>
        <taxon>Mortierellomycetes</taxon>
        <taxon>Mortierellales</taxon>
        <taxon>Mortierellaceae</taxon>
        <taxon>Modicella</taxon>
    </lineage>
</organism>
<sequence>MIVGVLAILKAGGAYVPLDPAYASKRLRDILADAAPSIILTDRSGRDALGEEALRYVIVVELTSGHDTEFGAERSFEGSIRVDHRMFNPQVRNLTSHHLAYIIYTSGSMGKPKGALIGHQGVVNLIHHRPAMLGIVPSSRVLQFTSLSFDHSVSEIFSALTSGASLHLIQDDIRLDRSRLFCYLSQHSVTHVSFTPTLLHDCKNLPELSALQVLIVMGEALPSSLLRMLQQVVPNGSIINSYGPTEITVSAITWKSPHGFDGSIVPIGRPIFNKRIYILDKHGQPVPLGAIGE</sequence>
<dbReference type="GO" id="GO:0005737">
    <property type="term" value="C:cytoplasm"/>
    <property type="evidence" value="ECO:0007669"/>
    <property type="project" value="TreeGrafter"/>
</dbReference>
<dbReference type="EMBL" id="JAAAHW010002308">
    <property type="protein sequence ID" value="KAF9992205.1"/>
    <property type="molecule type" value="Genomic_DNA"/>
</dbReference>
<dbReference type="GO" id="GO:0043041">
    <property type="term" value="P:amino acid activation for nonribosomal peptide biosynthetic process"/>
    <property type="evidence" value="ECO:0007669"/>
    <property type="project" value="TreeGrafter"/>
</dbReference>
<dbReference type="Proteomes" id="UP000749646">
    <property type="component" value="Unassembled WGS sequence"/>
</dbReference>
<name>A0A9P6MCT6_9FUNG</name>
<dbReference type="PANTHER" id="PTHR45527">
    <property type="entry name" value="NONRIBOSOMAL PEPTIDE SYNTHETASE"/>
    <property type="match status" value="1"/>
</dbReference>
<feature type="domain" description="AMP-dependent synthetase/ligase" evidence="1">
    <location>
        <begin position="1"/>
        <end position="293"/>
    </location>
</feature>
<proteinExistence type="predicted"/>
<dbReference type="GO" id="GO:0044550">
    <property type="term" value="P:secondary metabolite biosynthetic process"/>
    <property type="evidence" value="ECO:0007669"/>
    <property type="project" value="TreeGrafter"/>
</dbReference>
<dbReference type="PANTHER" id="PTHR45527:SF1">
    <property type="entry name" value="FATTY ACID SYNTHASE"/>
    <property type="match status" value="1"/>
</dbReference>
<keyword evidence="3" id="KW-1185">Reference proteome</keyword>
<gene>
    <name evidence="2" type="ORF">BGZ65_012541</name>
</gene>
<dbReference type="InterPro" id="IPR000873">
    <property type="entry name" value="AMP-dep_synth/lig_dom"/>
</dbReference>
<comment type="caution">
    <text evidence="2">The sequence shown here is derived from an EMBL/GenBank/DDBJ whole genome shotgun (WGS) entry which is preliminary data.</text>
</comment>
<protein>
    <recommendedName>
        <fullName evidence="1">AMP-dependent synthetase/ligase domain-containing protein</fullName>
    </recommendedName>
</protein>
<dbReference type="Pfam" id="PF00501">
    <property type="entry name" value="AMP-binding"/>
    <property type="match status" value="1"/>
</dbReference>
<dbReference type="GO" id="GO:0031177">
    <property type="term" value="F:phosphopantetheine binding"/>
    <property type="evidence" value="ECO:0007669"/>
    <property type="project" value="TreeGrafter"/>
</dbReference>
<dbReference type="AlphaFoldDB" id="A0A9P6MCT6"/>
<evidence type="ECO:0000313" key="3">
    <source>
        <dbReference type="Proteomes" id="UP000749646"/>
    </source>
</evidence>
<reference evidence="2" key="1">
    <citation type="journal article" date="2020" name="Fungal Divers.">
        <title>Resolving the Mortierellaceae phylogeny through synthesis of multi-gene phylogenetics and phylogenomics.</title>
        <authorList>
            <person name="Vandepol N."/>
            <person name="Liber J."/>
            <person name="Desiro A."/>
            <person name="Na H."/>
            <person name="Kennedy M."/>
            <person name="Barry K."/>
            <person name="Grigoriev I.V."/>
            <person name="Miller A.N."/>
            <person name="O'Donnell K."/>
            <person name="Stajich J.E."/>
            <person name="Bonito G."/>
        </authorList>
    </citation>
    <scope>NUCLEOTIDE SEQUENCE</scope>
    <source>
        <strain evidence="2">MES-2147</strain>
    </source>
</reference>
<dbReference type="OrthoDB" id="329835at2759"/>
<accession>A0A9P6MCT6</accession>
<dbReference type="SUPFAM" id="SSF56801">
    <property type="entry name" value="Acetyl-CoA synthetase-like"/>
    <property type="match status" value="1"/>
</dbReference>
<evidence type="ECO:0000259" key="1">
    <source>
        <dbReference type="Pfam" id="PF00501"/>
    </source>
</evidence>